<reference evidence="3 4" key="1">
    <citation type="submission" date="2024-01" db="EMBL/GenBank/DDBJ databases">
        <title>A draft genome for a cacao thread blight-causing isolate of Paramarasmius palmivorus.</title>
        <authorList>
            <person name="Baruah I.K."/>
            <person name="Bukari Y."/>
            <person name="Amoako-Attah I."/>
            <person name="Meinhardt L.W."/>
            <person name="Bailey B.A."/>
            <person name="Cohen S.P."/>
        </authorList>
    </citation>
    <scope>NUCLEOTIDE SEQUENCE [LARGE SCALE GENOMIC DNA]</scope>
    <source>
        <strain evidence="3 4">GH-12</strain>
    </source>
</reference>
<evidence type="ECO:0000256" key="1">
    <source>
        <dbReference type="SAM" id="MobiDB-lite"/>
    </source>
</evidence>
<feature type="region of interest" description="Disordered" evidence="1">
    <location>
        <begin position="342"/>
        <end position="373"/>
    </location>
</feature>
<proteinExistence type="predicted"/>
<accession>A0AAW0BRM9</accession>
<organism evidence="3 4">
    <name type="scientific">Paramarasmius palmivorus</name>
    <dbReference type="NCBI Taxonomy" id="297713"/>
    <lineage>
        <taxon>Eukaryota</taxon>
        <taxon>Fungi</taxon>
        <taxon>Dikarya</taxon>
        <taxon>Basidiomycota</taxon>
        <taxon>Agaricomycotina</taxon>
        <taxon>Agaricomycetes</taxon>
        <taxon>Agaricomycetidae</taxon>
        <taxon>Agaricales</taxon>
        <taxon>Marasmiineae</taxon>
        <taxon>Marasmiaceae</taxon>
        <taxon>Paramarasmius</taxon>
    </lineage>
</organism>
<feature type="transmembrane region" description="Helical" evidence="2">
    <location>
        <begin position="210"/>
        <end position="233"/>
    </location>
</feature>
<comment type="caution">
    <text evidence="3">The sequence shown here is derived from an EMBL/GenBank/DDBJ whole genome shotgun (WGS) entry which is preliminary data.</text>
</comment>
<keyword evidence="2" id="KW-1133">Transmembrane helix</keyword>
<evidence type="ECO:0000313" key="4">
    <source>
        <dbReference type="Proteomes" id="UP001383192"/>
    </source>
</evidence>
<sequence length="373" mass="41630">MSLPGATYWYQSSPLPDGEHTLSAHFTNDTFLDYVLIMAGQNNILSEETIFVDDSKEDEIWYSGQWNTELNVWYPVESKDAPYGYQAADRTLHRSNTTGDSFEFRFSGNYTLDFSMDGNIQRKTYPQDYTPPEGYSGYLMHHVFYENTVLSPGNHALVVNVTSITPGGFGTDFNLDYITYKPSFASVNEKPTFIRGSDSQQTPRGARLPIGAIIGIAIGGVLLLLVPGLLFFFRRRRMASRKESETASTVDPFATHLGVSSKPKPSKWAEAFPSQNGTDTAELADEGIPHLPPPWSTMEVRRRNEEITALSVQMEHSDNPTRGELFARINVLTMEVERLVRENAPPEYGGSDAGQRPNSGSGTLPSYDPRERS</sequence>
<gene>
    <name evidence="3" type="ORF">VNI00_014776</name>
</gene>
<name>A0AAW0BRM9_9AGAR</name>
<protein>
    <submittedName>
        <fullName evidence="3">Uncharacterized protein</fullName>
    </submittedName>
</protein>
<evidence type="ECO:0000256" key="2">
    <source>
        <dbReference type="SAM" id="Phobius"/>
    </source>
</evidence>
<evidence type="ECO:0000313" key="3">
    <source>
        <dbReference type="EMBL" id="KAK7028938.1"/>
    </source>
</evidence>
<dbReference type="EMBL" id="JAYKXP010000086">
    <property type="protein sequence ID" value="KAK7028938.1"/>
    <property type="molecule type" value="Genomic_DNA"/>
</dbReference>
<dbReference type="Proteomes" id="UP001383192">
    <property type="component" value="Unassembled WGS sequence"/>
</dbReference>
<keyword evidence="2" id="KW-0472">Membrane</keyword>
<dbReference type="AlphaFoldDB" id="A0AAW0BRM9"/>
<keyword evidence="4" id="KW-1185">Reference proteome</keyword>
<keyword evidence="2" id="KW-0812">Transmembrane</keyword>